<reference evidence="1 2" key="1">
    <citation type="journal article" date="2015" name="Appl. Environ. Microbiol.">
        <title>Nanoarchaeota, Their Sulfolobales Host, and Nanoarchaeota Virus Distribution across Yellowstone National Park Hot Springs.</title>
        <authorList>
            <person name="Munson-McGee J.H."/>
            <person name="Field E.K."/>
            <person name="Bateson M."/>
            <person name="Rooney C."/>
            <person name="Stepanauskas R."/>
            <person name="Young M.J."/>
        </authorList>
    </citation>
    <scope>NUCLEOTIDE SEQUENCE [LARGE SCALE GENOMIC DNA]</scope>
    <source>
        <strain evidence="1">SCGC AC-742_N10</strain>
    </source>
</reference>
<accession>A0A2T9X4P9</accession>
<evidence type="ECO:0000313" key="2">
    <source>
        <dbReference type="Proteomes" id="UP000245638"/>
    </source>
</evidence>
<proteinExistence type="predicted"/>
<protein>
    <submittedName>
        <fullName evidence="1">Uncharacterized protein</fullName>
    </submittedName>
</protein>
<sequence length="156" mass="18027">MIRLVTKFGSKERDEDILVVVDDIKEAFKALREIVIINESLDLHVIDYNTFLRLLKEDPFYVNVLINGEHVINAIKIDNMNRIIEEAISKARQLVDKQCREGKNGILLAYYYLISRGIFPRNRHEVKNILGKDKGDDFSFICTAEDFNVVKLLSLA</sequence>
<evidence type="ECO:0000313" key="1">
    <source>
        <dbReference type="EMBL" id="PVU75068.1"/>
    </source>
</evidence>
<dbReference type="EMBL" id="QEFD01000162">
    <property type="protein sequence ID" value="PVU75068.1"/>
    <property type="molecule type" value="Genomic_DNA"/>
</dbReference>
<organism evidence="1 2">
    <name type="scientific">Acidianus hospitalis</name>
    <dbReference type="NCBI Taxonomy" id="563177"/>
    <lineage>
        <taxon>Archaea</taxon>
        <taxon>Thermoproteota</taxon>
        <taxon>Thermoprotei</taxon>
        <taxon>Sulfolobales</taxon>
        <taxon>Sulfolobaceae</taxon>
        <taxon>Acidianus</taxon>
    </lineage>
</organism>
<name>A0A2T9X4P9_9CREN</name>
<gene>
    <name evidence="1" type="ORF">DDW13_05520</name>
</gene>
<dbReference type="AlphaFoldDB" id="A0A2T9X4P9"/>
<comment type="caution">
    <text evidence="1">The sequence shown here is derived from an EMBL/GenBank/DDBJ whole genome shotgun (WGS) entry which is preliminary data.</text>
</comment>
<dbReference type="Proteomes" id="UP000245638">
    <property type="component" value="Unassembled WGS sequence"/>
</dbReference>